<dbReference type="KEGG" id="oih:OB1683"/>
<protein>
    <submittedName>
        <fullName evidence="1">Hypothetical conserved protein</fullName>
    </submittedName>
</protein>
<dbReference type="HOGENOM" id="CLU_3155539_0_0_9"/>
<keyword evidence="2" id="KW-1185">Reference proteome</keyword>
<dbReference type="EMBL" id="BA000028">
    <property type="protein sequence ID" value="BAC13639.1"/>
    <property type="molecule type" value="Genomic_DNA"/>
</dbReference>
<accession>Q8EQL4</accession>
<evidence type="ECO:0000313" key="2">
    <source>
        <dbReference type="Proteomes" id="UP000000822"/>
    </source>
</evidence>
<dbReference type="OrthoDB" id="2691917at2"/>
<dbReference type="Proteomes" id="UP000000822">
    <property type="component" value="Chromosome"/>
</dbReference>
<proteinExistence type="predicted"/>
<dbReference type="Pfam" id="PF13040">
    <property type="entry name" value="Fur_reg_FbpB"/>
    <property type="match status" value="1"/>
</dbReference>
<name>Q8EQL4_OCEIH</name>
<dbReference type="eggNOG" id="ENOG5030EY5">
    <property type="taxonomic scope" value="Bacteria"/>
</dbReference>
<reference evidence="1 2" key="1">
    <citation type="journal article" date="2001" name="FEMS Microbiol. Lett.">
        <title>Oceanobacillus iheyensis gen. nov., sp. nov., a deep-sea extremely halotolerant and alkaliphilic species isolated from a depth of 1050 m on the Iheya Ridge.</title>
        <authorList>
            <person name="Lu J."/>
            <person name="Nogi Y."/>
            <person name="Takami H."/>
        </authorList>
    </citation>
    <scope>NUCLEOTIDE SEQUENCE [LARGE SCALE GENOMIC DNA]</scope>
    <source>
        <strain evidence="2">DSM 14371 / CIP 107618 / JCM 11309 / KCTC 3954 / HTE831</strain>
    </source>
</reference>
<evidence type="ECO:0000313" key="1">
    <source>
        <dbReference type="EMBL" id="BAC13639.1"/>
    </source>
</evidence>
<sequence>MSLKKKLNFEELVAENRKQILADRLIMEKIEQSMDQRMEQSIKKVQDQ</sequence>
<dbReference type="RefSeq" id="WP_011066084.1">
    <property type="nucleotide sequence ID" value="NC_004193.1"/>
</dbReference>
<dbReference type="AlphaFoldDB" id="Q8EQL4"/>
<dbReference type="STRING" id="221109.gene:10733923"/>
<gene>
    <name evidence="1" type="ordered locus">OB1683</name>
</gene>
<dbReference type="InterPro" id="IPR025004">
    <property type="entry name" value="SenN/SenS"/>
</dbReference>
<organism evidence="1 2">
    <name type="scientific">Oceanobacillus iheyensis (strain DSM 14371 / CIP 107618 / JCM 11309 / KCTC 3954 / HTE831)</name>
    <dbReference type="NCBI Taxonomy" id="221109"/>
    <lineage>
        <taxon>Bacteria</taxon>
        <taxon>Bacillati</taxon>
        <taxon>Bacillota</taxon>
        <taxon>Bacilli</taxon>
        <taxon>Bacillales</taxon>
        <taxon>Bacillaceae</taxon>
        <taxon>Oceanobacillus</taxon>
    </lineage>
</organism>
<reference evidence="1 2" key="2">
    <citation type="journal article" date="2002" name="Nucleic Acids Res.">
        <title>Genome sequence of Oceanobacillus iheyensis isolated from the Iheya Ridge and its unexpected adaptive capabilities to extreme environments.</title>
        <authorList>
            <person name="Takami H."/>
            <person name="Takaki Y."/>
            <person name="Uchiyama I."/>
        </authorList>
    </citation>
    <scope>NUCLEOTIDE SEQUENCE [LARGE SCALE GENOMIC DNA]</scope>
    <source>
        <strain evidence="2">DSM 14371 / CIP 107618 / JCM 11309 / KCTC 3954 / HTE831</strain>
    </source>
</reference>